<dbReference type="KEGG" id="pfj:MYCFIDRAFT_72425"/>
<keyword evidence="6" id="KW-1185">Reference proteome</keyword>
<dbReference type="GO" id="GO:0044550">
    <property type="term" value="P:secondary metabolite biosynthetic process"/>
    <property type="evidence" value="ECO:0007669"/>
    <property type="project" value="UniProtKB-ARBA"/>
</dbReference>
<dbReference type="VEuPathDB" id="FungiDB:MYCFIDRAFT_72425"/>
<dbReference type="Gene3D" id="3.50.50.60">
    <property type="entry name" value="FAD/NAD(P)-binding domain"/>
    <property type="match status" value="1"/>
</dbReference>
<dbReference type="STRING" id="383855.M2YHP0"/>
<dbReference type="GeneID" id="19341057"/>
<dbReference type="Pfam" id="PF01494">
    <property type="entry name" value="FAD_binding_3"/>
    <property type="match status" value="1"/>
</dbReference>
<evidence type="ECO:0000313" key="6">
    <source>
        <dbReference type="Proteomes" id="UP000016932"/>
    </source>
</evidence>
<dbReference type="PRINTS" id="PR00420">
    <property type="entry name" value="RNGMNOXGNASE"/>
</dbReference>
<protein>
    <recommendedName>
        <fullName evidence="4">FAD-binding domain-containing protein</fullName>
    </recommendedName>
</protein>
<dbReference type="OrthoDB" id="417877at2759"/>
<evidence type="ECO:0000256" key="3">
    <source>
        <dbReference type="ARBA" id="ARBA00023002"/>
    </source>
</evidence>
<keyword evidence="2" id="KW-0274">FAD</keyword>
<dbReference type="AlphaFoldDB" id="M2YHP0"/>
<sequence>MAQTSKKFEVAIIGGGISGLTLGIALHHRGIPTRIYEQAPEFAEIGAGVSFRENAIQAMEHCHPGIFEAFEKVRVSNLWPSKKTVWFDYHDGYHDKSSSETFAFSIRTKLGQAGVHRAHFLNELVGLFPAERSHFGKRLEGLEREEDGRWRLRFVDGSSAVADAVIGCDGIKSKVRVLMFGEEHPCARPTYTHKYAYRGLTDMEDAVKAVGEEKAKTACMHMGPGGHLLTFPVNKGKTVNIVAFKTNPEDWPDHDRLVRRANRDDALRDFQDYGHDVLSLLKLCKPDLDVWGIFHLADHPVPSFAKGSICLVGDAAHATSPHHGAGAGFCIEDAAILADLLADKRVKTREHVEAVFAAFDDVRRDRGQWLPPSSQHIGNCYEWIAEGVGEDFEKIETEINVRNGIIADVDIPGMCRDARECLTQRLQASGRL</sequence>
<keyword evidence="1" id="KW-0285">Flavoprotein</keyword>
<dbReference type="InterPro" id="IPR036188">
    <property type="entry name" value="FAD/NAD-bd_sf"/>
</dbReference>
<dbReference type="PANTHER" id="PTHR46720">
    <property type="entry name" value="HYDROXYLASE, PUTATIVE (AFU_ORTHOLOGUE AFUA_3G01460)-RELATED"/>
    <property type="match status" value="1"/>
</dbReference>
<accession>M2YHP0</accession>
<dbReference type="EMBL" id="KB446566">
    <property type="protein sequence ID" value="EME77310.1"/>
    <property type="molecule type" value="Genomic_DNA"/>
</dbReference>
<dbReference type="eggNOG" id="KOG2614">
    <property type="taxonomic scope" value="Eukaryota"/>
</dbReference>
<proteinExistence type="predicted"/>
<evidence type="ECO:0000313" key="5">
    <source>
        <dbReference type="EMBL" id="EME77310.1"/>
    </source>
</evidence>
<keyword evidence="3" id="KW-0560">Oxidoreductase</keyword>
<dbReference type="SUPFAM" id="SSF54373">
    <property type="entry name" value="FAD-linked reductases, C-terminal domain"/>
    <property type="match status" value="1"/>
</dbReference>
<evidence type="ECO:0000256" key="2">
    <source>
        <dbReference type="ARBA" id="ARBA00022827"/>
    </source>
</evidence>
<name>M2YHP0_PSEFD</name>
<feature type="domain" description="FAD-binding" evidence="4">
    <location>
        <begin position="8"/>
        <end position="343"/>
    </location>
</feature>
<gene>
    <name evidence="5" type="ORF">MYCFIDRAFT_72425</name>
</gene>
<dbReference type="SUPFAM" id="SSF51905">
    <property type="entry name" value="FAD/NAD(P)-binding domain"/>
    <property type="match status" value="1"/>
</dbReference>
<dbReference type="PANTHER" id="PTHR46720:SF3">
    <property type="entry name" value="FAD-BINDING DOMAIN-CONTAINING PROTEIN-RELATED"/>
    <property type="match status" value="1"/>
</dbReference>
<dbReference type="InterPro" id="IPR051104">
    <property type="entry name" value="FAD_monoxygenase"/>
</dbReference>
<organism evidence="5 6">
    <name type="scientific">Pseudocercospora fijiensis (strain CIRAD86)</name>
    <name type="common">Black leaf streak disease fungus</name>
    <name type="synonym">Mycosphaerella fijiensis</name>
    <dbReference type="NCBI Taxonomy" id="383855"/>
    <lineage>
        <taxon>Eukaryota</taxon>
        <taxon>Fungi</taxon>
        <taxon>Dikarya</taxon>
        <taxon>Ascomycota</taxon>
        <taxon>Pezizomycotina</taxon>
        <taxon>Dothideomycetes</taxon>
        <taxon>Dothideomycetidae</taxon>
        <taxon>Mycosphaerellales</taxon>
        <taxon>Mycosphaerellaceae</taxon>
        <taxon>Pseudocercospora</taxon>
    </lineage>
</organism>
<dbReference type="InterPro" id="IPR002938">
    <property type="entry name" value="FAD-bd"/>
</dbReference>
<dbReference type="RefSeq" id="XP_007932011.1">
    <property type="nucleotide sequence ID" value="XM_007933820.1"/>
</dbReference>
<dbReference type="Proteomes" id="UP000016932">
    <property type="component" value="Unassembled WGS sequence"/>
</dbReference>
<dbReference type="HOGENOM" id="CLU_009665_6_3_1"/>
<dbReference type="FunFam" id="3.50.50.60:FF:000153">
    <property type="entry name" value="Salicylate hydroxylase, putative"/>
    <property type="match status" value="1"/>
</dbReference>
<dbReference type="GO" id="GO:0071949">
    <property type="term" value="F:FAD binding"/>
    <property type="evidence" value="ECO:0007669"/>
    <property type="project" value="InterPro"/>
</dbReference>
<evidence type="ECO:0000259" key="4">
    <source>
        <dbReference type="Pfam" id="PF01494"/>
    </source>
</evidence>
<evidence type="ECO:0000256" key="1">
    <source>
        <dbReference type="ARBA" id="ARBA00022630"/>
    </source>
</evidence>
<dbReference type="GO" id="GO:0016491">
    <property type="term" value="F:oxidoreductase activity"/>
    <property type="evidence" value="ECO:0007669"/>
    <property type="project" value="UniProtKB-KW"/>
</dbReference>
<reference evidence="5 6" key="1">
    <citation type="journal article" date="2012" name="PLoS Pathog.">
        <title>Diverse lifestyles and strategies of plant pathogenesis encoded in the genomes of eighteen Dothideomycetes fungi.</title>
        <authorList>
            <person name="Ohm R.A."/>
            <person name="Feau N."/>
            <person name="Henrissat B."/>
            <person name="Schoch C.L."/>
            <person name="Horwitz B.A."/>
            <person name="Barry K.W."/>
            <person name="Condon B.J."/>
            <person name="Copeland A.C."/>
            <person name="Dhillon B."/>
            <person name="Glaser F."/>
            <person name="Hesse C.N."/>
            <person name="Kosti I."/>
            <person name="LaButti K."/>
            <person name="Lindquist E.A."/>
            <person name="Lucas S."/>
            <person name="Salamov A.A."/>
            <person name="Bradshaw R.E."/>
            <person name="Ciuffetti L."/>
            <person name="Hamelin R.C."/>
            <person name="Kema G.H.J."/>
            <person name="Lawrence C."/>
            <person name="Scott J.A."/>
            <person name="Spatafora J.W."/>
            <person name="Turgeon B.G."/>
            <person name="de Wit P.J.G.M."/>
            <person name="Zhong S."/>
            <person name="Goodwin S.B."/>
            <person name="Grigoriev I.V."/>
        </authorList>
    </citation>
    <scope>NUCLEOTIDE SEQUENCE [LARGE SCALE GENOMIC DNA]</scope>
    <source>
        <strain evidence="5 6">CIRAD86</strain>
    </source>
</reference>